<protein>
    <submittedName>
        <fullName evidence="2">Uncharacterized protein</fullName>
    </submittedName>
</protein>
<feature type="compositionally biased region" description="Basic residues" evidence="1">
    <location>
        <begin position="57"/>
        <end position="80"/>
    </location>
</feature>
<organism evidence="2 3">
    <name type="scientific">Dorcoceras hygrometricum</name>
    <dbReference type="NCBI Taxonomy" id="472368"/>
    <lineage>
        <taxon>Eukaryota</taxon>
        <taxon>Viridiplantae</taxon>
        <taxon>Streptophyta</taxon>
        <taxon>Embryophyta</taxon>
        <taxon>Tracheophyta</taxon>
        <taxon>Spermatophyta</taxon>
        <taxon>Magnoliopsida</taxon>
        <taxon>eudicotyledons</taxon>
        <taxon>Gunneridae</taxon>
        <taxon>Pentapetalae</taxon>
        <taxon>asterids</taxon>
        <taxon>lamiids</taxon>
        <taxon>Lamiales</taxon>
        <taxon>Gesneriaceae</taxon>
        <taxon>Didymocarpoideae</taxon>
        <taxon>Trichosporeae</taxon>
        <taxon>Loxocarpinae</taxon>
        <taxon>Dorcoceras</taxon>
    </lineage>
</organism>
<feature type="compositionally biased region" description="Basic and acidic residues" evidence="1">
    <location>
        <begin position="27"/>
        <end position="45"/>
    </location>
</feature>
<dbReference type="AlphaFoldDB" id="A0A2Z6ZWH9"/>
<dbReference type="Proteomes" id="UP000250235">
    <property type="component" value="Unassembled WGS sequence"/>
</dbReference>
<evidence type="ECO:0000256" key="1">
    <source>
        <dbReference type="SAM" id="MobiDB-lite"/>
    </source>
</evidence>
<dbReference type="EMBL" id="KV033124">
    <property type="protein sequence ID" value="KZV13597.1"/>
    <property type="molecule type" value="Genomic_DNA"/>
</dbReference>
<gene>
    <name evidence="2" type="ORF">F511_45239</name>
</gene>
<feature type="region of interest" description="Disordered" evidence="1">
    <location>
        <begin position="183"/>
        <end position="202"/>
    </location>
</feature>
<evidence type="ECO:0000313" key="3">
    <source>
        <dbReference type="Proteomes" id="UP000250235"/>
    </source>
</evidence>
<evidence type="ECO:0000313" key="2">
    <source>
        <dbReference type="EMBL" id="KZV13597.1"/>
    </source>
</evidence>
<keyword evidence="3" id="KW-1185">Reference proteome</keyword>
<sequence>MPKNLKFQNRSKPGPTSHTGPKTSRAAPDRPEPNLRRNQTSRHDIAGNSPERWLAGGRRHEKSRRHKGARAAHGRAHHHAISGATPLDTRAPSCGDQQAVSRATSSDVQRPSRRRAGGYARQFARGGAHIQPPSSQRPATKLRQRAGSEARHLARGGASQSTSGRAASAQVVRLVCASYGAPPHTAAAGGGSENFSNFRSEI</sequence>
<feature type="compositionally biased region" description="Polar residues" evidence="1">
    <location>
        <begin position="95"/>
        <end position="109"/>
    </location>
</feature>
<name>A0A2Z6ZWH9_9LAMI</name>
<accession>A0A2Z6ZWH9</accession>
<reference evidence="2 3" key="1">
    <citation type="journal article" date="2015" name="Proc. Natl. Acad. Sci. U.S.A.">
        <title>The resurrection genome of Boea hygrometrica: A blueprint for survival of dehydration.</title>
        <authorList>
            <person name="Xiao L."/>
            <person name="Yang G."/>
            <person name="Zhang L."/>
            <person name="Yang X."/>
            <person name="Zhao S."/>
            <person name="Ji Z."/>
            <person name="Zhou Q."/>
            <person name="Hu M."/>
            <person name="Wang Y."/>
            <person name="Chen M."/>
            <person name="Xu Y."/>
            <person name="Jin H."/>
            <person name="Xiao X."/>
            <person name="Hu G."/>
            <person name="Bao F."/>
            <person name="Hu Y."/>
            <person name="Wan P."/>
            <person name="Li L."/>
            <person name="Deng X."/>
            <person name="Kuang T."/>
            <person name="Xiang C."/>
            <person name="Zhu J.K."/>
            <person name="Oliver M.J."/>
            <person name="He Y."/>
        </authorList>
    </citation>
    <scope>NUCLEOTIDE SEQUENCE [LARGE SCALE GENOMIC DNA]</scope>
    <source>
        <strain evidence="3">cv. XS01</strain>
    </source>
</reference>
<feature type="compositionally biased region" description="Polar residues" evidence="1">
    <location>
        <begin position="193"/>
        <end position="202"/>
    </location>
</feature>
<feature type="region of interest" description="Disordered" evidence="1">
    <location>
        <begin position="1"/>
        <end position="166"/>
    </location>
</feature>
<proteinExistence type="predicted"/>
<feature type="compositionally biased region" description="Polar residues" evidence="1">
    <location>
        <begin position="1"/>
        <end position="22"/>
    </location>
</feature>